<keyword evidence="2" id="KW-0238">DNA-binding</keyword>
<dbReference type="EMBL" id="BX640423">
    <property type="protein sequence ID" value="CAE39982.1"/>
    <property type="molecule type" value="Genomic_DNA"/>
</dbReference>
<dbReference type="PANTHER" id="PTHR30154">
    <property type="entry name" value="LEUCINE-RESPONSIVE REGULATORY PROTEIN"/>
    <property type="match status" value="1"/>
</dbReference>
<evidence type="ECO:0000259" key="4">
    <source>
        <dbReference type="PROSITE" id="PS50956"/>
    </source>
</evidence>
<dbReference type="PANTHER" id="PTHR30154:SF46">
    <property type="entry name" value="TRANSCRIPTIONAL REGULATORY PROTEIN"/>
    <property type="match status" value="1"/>
</dbReference>
<dbReference type="InterPro" id="IPR019887">
    <property type="entry name" value="Tscrpt_reg_AsnC/Lrp_C"/>
</dbReference>
<dbReference type="InterPro" id="IPR036390">
    <property type="entry name" value="WH_DNA-bd_sf"/>
</dbReference>
<evidence type="ECO:0000313" key="5">
    <source>
        <dbReference type="EMBL" id="CAE39982.1"/>
    </source>
</evidence>
<dbReference type="GO" id="GO:0043565">
    <property type="term" value="F:sequence-specific DNA binding"/>
    <property type="evidence" value="ECO:0007669"/>
    <property type="project" value="InterPro"/>
</dbReference>
<accession>Q7W0T1</accession>
<evidence type="ECO:0000313" key="6">
    <source>
        <dbReference type="Proteomes" id="UP000001421"/>
    </source>
</evidence>
<dbReference type="SUPFAM" id="SSF46785">
    <property type="entry name" value="Winged helix' DNA-binding domain"/>
    <property type="match status" value="1"/>
</dbReference>
<dbReference type="FunFam" id="1.10.10.10:FF:000186">
    <property type="entry name" value="AsnC family transcriptional regulator"/>
    <property type="match status" value="1"/>
</dbReference>
<dbReference type="Pfam" id="PF13412">
    <property type="entry name" value="HTH_24"/>
    <property type="match status" value="1"/>
</dbReference>
<dbReference type="InterPro" id="IPR011008">
    <property type="entry name" value="Dimeric_a/b-barrel"/>
</dbReference>
<dbReference type="InterPro" id="IPR000485">
    <property type="entry name" value="AsnC-type_HTH_dom"/>
</dbReference>
<dbReference type="PRINTS" id="PR00033">
    <property type="entry name" value="HTHASNC"/>
</dbReference>
<dbReference type="Gene3D" id="3.30.70.920">
    <property type="match status" value="1"/>
</dbReference>
<proteinExistence type="predicted"/>
<name>Q7W0T1_BORPA</name>
<protein>
    <submittedName>
        <fullName evidence="5">Leucine-responsive regulatory protein</fullName>
    </submittedName>
</protein>
<dbReference type="GO" id="GO:0006355">
    <property type="term" value="P:regulation of DNA-templated transcription"/>
    <property type="evidence" value="ECO:0007669"/>
    <property type="project" value="UniProtKB-ARBA"/>
</dbReference>
<dbReference type="PROSITE" id="PS00519">
    <property type="entry name" value="HTH_ASNC_1"/>
    <property type="match status" value="1"/>
</dbReference>
<dbReference type="PROSITE" id="PS50956">
    <property type="entry name" value="HTH_ASNC_2"/>
    <property type="match status" value="1"/>
</dbReference>
<evidence type="ECO:0000256" key="1">
    <source>
        <dbReference type="ARBA" id="ARBA00023015"/>
    </source>
</evidence>
<dbReference type="InterPro" id="IPR036388">
    <property type="entry name" value="WH-like_DNA-bd_sf"/>
</dbReference>
<dbReference type="Gene3D" id="1.10.10.10">
    <property type="entry name" value="Winged helix-like DNA-binding domain superfamily/Winged helix DNA-binding domain"/>
    <property type="match status" value="1"/>
</dbReference>
<evidence type="ECO:0000256" key="3">
    <source>
        <dbReference type="ARBA" id="ARBA00023163"/>
    </source>
</evidence>
<keyword evidence="1" id="KW-0805">Transcription regulation</keyword>
<sequence>MQNHHDSEADLHEYANQFEQHEIKLPMQLDAIDRRILDILQTEGRLSNQDLADRVALSPSACLRRVRALEDGGVIQGYRAVLDPRCLGLDFEAIVHVSLDQSQAGWHEAFVARLAGLQEVRQASIVTGSSNYVLQVRTRDLAAFSAFVVDKLNGIAGVREIHSHIVMRKVKDCGGVLPVDPAGLAGP</sequence>
<dbReference type="SUPFAM" id="SSF54909">
    <property type="entry name" value="Dimeric alpha+beta barrel"/>
    <property type="match status" value="1"/>
</dbReference>
<feature type="domain" description="HTH asnC-type" evidence="4">
    <location>
        <begin position="29"/>
        <end position="90"/>
    </location>
</feature>
<dbReference type="HOGENOM" id="CLU_091233_0_1_4"/>
<dbReference type="Proteomes" id="UP000001421">
    <property type="component" value="Chromosome"/>
</dbReference>
<gene>
    <name evidence="5" type="primary">lrp</name>
    <name evidence="5" type="synonym">alsB</name>
    <name evidence="5" type="synonym">ihb</name>
    <name evidence="5" type="synonym">livR</name>
    <name evidence="5" type="synonym">oppI</name>
    <name evidence="5" type="ordered locus">BPP0241</name>
</gene>
<dbReference type="CDD" id="cd00090">
    <property type="entry name" value="HTH_ARSR"/>
    <property type="match status" value="1"/>
</dbReference>
<dbReference type="SMART" id="SM00344">
    <property type="entry name" value="HTH_ASNC"/>
    <property type="match status" value="1"/>
</dbReference>
<dbReference type="InterPro" id="IPR011991">
    <property type="entry name" value="ArsR-like_HTH"/>
</dbReference>
<dbReference type="KEGG" id="bpa:BPP0241"/>
<organism evidence="5 6">
    <name type="scientific">Bordetella parapertussis (strain 12822 / ATCC BAA-587 / NCTC 13253)</name>
    <dbReference type="NCBI Taxonomy" id="257311"/>
    <lineage>
        <taxon>Bacteria</taxon>
        <taxon>Pseudomonadati</taxon>
        <taxon>Pseudomonadota</taxon>
        <taxon>Betaproteobacteria</taxon>
        <taxon>Burkholderiales</taxon>
        <taxon>Alcaligenaceae</taxon>
        <taxon>Bordetella</taxon>
    </lineage>
</organism>
<evidence type="ECO:0000256" key="2">
    <source>
        <dbReference type="ARBA" id="ARBA00023125"/>
    </source>
</evidence>
<dbReference type="Pfam" id="PF01037">
    <property type="entry name" value="AsnC_trans_reg"/>
    <property type="match status" value="1"/>
</dbReference>
<dbReference type="InterPro" id="IPR019885">
    <property type="entry name" value="Tscrpt_reg_HTH_AsnC-type_CS"/>
</dbReference>
<dbReference type="GO" id="GO:0005829">
    <property type="term" value="C:cytosol"/>
    <property type="evidence" value="ECO:0007669"/>
    <property type="project" value="TreeGrafter"/>
</dbReference>
<dbReference type="AlphaFoldDB" id="Q7W0T1"/>
<dbReference type="InterPro" id="IPR019888">
    <property type="entry name" value="Tscrpt_reg_AsnC-like"/>
</dbReference>
<reference evidence="6" key="1">
    <citation type="journal article" date="2003" name="Nat. Genet.">
        <title>Comparative analysis of the genome sequences of Bordetella pertussis, Bordetella parapertussis and Bordetella bronchiseptica.</title>
        <authorList>
            <person name="Parkhill J."/>
            <person name="Sebaihia M."/>
            <person name="Preston A."/>
            <person name="Murphy L.D."/>
            <person name="Thomson N.R."/>
            <person name="Harris D.E."/>
            <person name="Holden M.T.G."/>
            <person name="Churcher C.M."/>
            <person name="Bentley S.D."/>
            <person name="Mungall K.L."/>
            <person name="Cerdeno-Tarraga A.-M."/>
            <person name="Temple L."/>
            <person name="James K.D."/>
            <person name="Harris B."/>
            <person name="Quail M.A."/>
            <person name="Achtman M."/>
            <person name="Atkin R."/>
            <person name="Baker S."/>
            <person name="Basham D."/>
            <person name="Bason N."/>
            <person name="Cherevach I."/>
            <person name="Chillingworth T."/>
            <person name="Collins M."/>
            <person name="Cronin A."/>
            <person name="Davis P."/>
            <person name="Doggett J."/>
            <person name="Feltwell T."/>
            <person name="Goble A."/>
            <person name="Hamlin N."/>
            <person name="Hauser H."/>
            <person name="Holroyd S."/>
            <person name="Jagels K."/>
            <person name="Leather S."/>
            <person name="Moule S."/>
            <person name="Norberczak H."/>
            <person name="O'Neil S."/>
            <person name="Ormond D."/>
            <person name="Price C."/>
            <person name="Rabbinowitsch E."/>
            <person name="Rutter S."/>
            <person name="Sanders M."/>
            <person name="Saunders D."/>
            <person name="Seeger K."/>
            <person name="Sharp S."/>
            <person name="Simmonds M."/>
            <person name="Skelton J."/>
            <person name="Squares R."/>
            <person name="Squares S."/>
            <person name="Stevens K."/>
            <person name="Unwin L."/>
            <person name="Whitehead S."/>
            <person name="Barrell B.G."/>
            <person name="Maskell D.J."/>
        </authorList>
    </citation>
    <scope>NUCLEOTIDE SEQUENCE [LARGE SCALE GENOMIC DNA]</scope>
    <source>
        <strain evidence="6">12822 / ATCC BAA-587 / NCTC 13253</strain>
    </source>
</reference>
<dbReference type="GO" id="GO:0043200">
    <property type="term" value="P:response to amino acid"/>
    <property type="evidence" value="ECO:0007669"/>
    <property type="project" value="TreeGrafter"/>
</dbReference>
<keyword evidence="3" id="KW-0804">Transcription</keyword>